<dbReference type="AlphaFoldDB" id="A0A1R3RCB4"/>
<organism evidence="1 2">
    <name type="scientific">Aspergillus carbonarius (strain ITEM 5010)</name>
    <dbReference type="NCBI Taxonomy" id="602072"/>
    <lineage>
        <taxon>Eukaryota</taxon>
        <taxon>Fungi</taxon>
        <taxon>Dikarya</taxon>
        <taxon>Ascomycota</taxon>
        <taxon>Pezizomycotina</taxon>
        <taxon>Eurotiomycetes</taxon>
        <taxon>Eurotiomycetidae</taxon>
        <taxon>Eurotiales</taxon>
        <taxon>Aspergillaceae</taxon>
        <taxon>Aspergillus</taxon>
        <taxon>Aspergillus subgen. Circumdati</taxon>
    </lineage>
</organism>
<gene>
    <name evidence="1" type="ORF">ASPCADRAFT_408714</name>
</gene>
<dbReference type="Proteomes" id="UP000188318">
    <property type="component" value="Unassembled WGS sequence"/>
</dbReference>
<evidence type="ECO:0000313" key="1">
    <source>
        <dbReference type="EMBL" id="OOF92115.1"/>
    </source>
</evidence>
<protein>
    <submittedName>
        <fullName evidence="1">Uncharacterized protein</fullName>
    </submittedName>
</protein>
<evidence type="ECO:0000313" key="2">
    <source>
        <dbReference type="Proteomes" id="UP000188318"/>
    </source>
</evidence>
<dbReference type="OrthoDB" id="4496615at2759"/>
<dbReference type="OMA" id="LRECEGS"/>
<sequence>MEDFKFLDLMLCDKHIGSVMSIGNTDVTITAVLTEKTKRGFNERCVMYEAVSHSSIQKVIVKARYQSDAILCYMPFTAEEPLRATPARLSYLDAPYILNAAKESFDNEHHALRECQKSGSKPRYLGHAELTQDAAEFYVGSYLRVIAMSLAVGTSVDDIEYLYGLDKEIIRDRLVPVLESVIRQCLQAC</sequence>
<accession>A0A1R3RCB4</accession>
<keyword evidence="2" id="KW-1185">Reference proteome</keyword>
<dbReference type="EMBL" id="KV907508">
    <property type="protein sequence ID" value="OOF92115.1"/>
    <property type="molecule type" value="Genomic_DNA"/>
</dbReference>
<reference evidence="2" key="1">
    <citation type="journal article" date="2017" name="Genome Biol.">
        <title>Comparative genomics reveals high biological diversity and specific adaptations in the industrially and medically important fungal genus Aspergillus.</title>
        <authorList>
            <person name="de Vries R.P."/>
            <person name="Riley R."/>
            <person name="Wiebenga A."/>
            <person name="Aguilar-Osorio G."/>
            <person name="Amillis S."/>
            <person name="Uchima C.A."/>
            <person name="Anderluh G."/>
            <person name="Asadollahi M."/>
            <person name="Askin M."/>
            <person name="Barry K."/>
            <person name="Battaglia E."/>
            <person name="Bayram O."/>
            <person name="Benocci T."/>
            <person name="Braus-Stromeyer S.A."/>
            <person name="Caldana C."/>
            <person name="Canovas D."/>
            <person name="Cerqueira G.C."/>
            <person name="Chen F."/>
            <person name="Chen W."/>
            <person name="Choi C."/>
            <person name="Clum A."/>
            <person name="Dos Santos R.A."/>
            <person name="Damasio A.R."/>
            <person name="Diallinas G."/>
            <person name="Emri T."/>
            <person name="Fekete E."/>
            <person name="Flipphi M."/>
            <person name="Freyberg S."/>
            <person name="Gallo A."/>
            <person name="Gournas C."/>
            <person name="Habgood R."/>
            <person name="Hainaut M."/>
            <person name="Harispe M.L."/>
            <person name="Henrissat B."/>
            <person name="Hilden K.S."/>
            <person name="Hope R."/>
            <person name="Hossain A."/>
            <person name="Karabika E."/>
            <person name="Karaffa L."/>
            <person name="Karanyi Z."/>
            <person name="Krasevec N."/>
            <person name="Kuo A."/>
            <person name="Kusch H."/>
            <person name="LaButti K."/>
            <person name="Lagendijk E.L."/>
            <person name="Lapidus A."/>
            <person name="Levasseur A."/>
            <person name="Lindquist E."/>
            <person name="Lipzen A."/>
            <person name="Logrieco A.F."/>
            <person name="MacCabe A."/>
            <person name="Maekelae M.R."/>
            <person name="Malavazi I."/>
            <person name="Melin P."/>
            <person name="Meyer V."/>
            <person name="Mielnichuk N."/>
            <person name="Miskei M."/>
            <person name="Molnar A.P."/>
            <person name="Mule G."/>
            <person name="Ngan C.Y."/>
            <person name="Orejas M."/>
            <person name="Orosz E."/>
            <person name="Ouedraogo J.P."/>
            <person name="Overkamp K.M."/>
            <person name="Park H.-S."/>
            <person name="Perrone G."/>
            <person name="Piumi F."/>
            <person name="Punt P.J."/>
            <person name="Ram A.F."/>
            <person name="Ramon A."/>
            <person name="Rauscher S."/>
            <person name="Record E."/>
            <person name="Riano-Pachon D.M."/>
            <person name="Robert V."/>
            <person name="Roehrig J."/>
            <person name="Ruller R."/>
            <person name="Salamov A."/>
            <person name="Salih N.S."/>
            <person name="Samson R.A."/>
            <person name="Sandor E."/>
            <person name="Sanguinetti M."/>
            <person name="Schuetze T."/>
            <person name="Sepcic K."/>
            <person name="Shelest E."/>
            <person name="Sherlock G."/>
            <person name="Sophianopoulou V."/>
            <person name="Squina F.M."/>
            <person name="Sun H."/>
            <person name="Susca A."/>
            <person name="Todd R.B."/>
            <person name="Tsang A."/>
            <person name="Unkles S.E."/>
            <person name="van de Wiele N."/>
            <person name="van Rossen-Uffink D."/>
            <person name="Oliveira J.V."/>
            <person name="Vesth T.C."/>
            <person name="Visser J."/>
            <person name="Yu J.-H."/>
            <person name="Zhou M."/>
            <person name="Andersen M.R."/>
            <person name="Archer D.B."/>
            <person name="Baker S.E."/>
            <person name="Benoit I."/>
            <person name="Brakhage A.A."/>
            <person name="Braus G.H."/>
            <person name="Fischer R."/>
            <person name="Frisvad J.C."/>
            <person name="Goldman G.H."/>
            <person name="Houbraken J."/>
            <person name="Oakley B."/>
            <person name="Pocsi I."/>
            <person name="Scazzocchio C."/>
            <person name="Seiboth B."/>
            <person name="vanKuyk P.A."/>
            <person name="Wortman J."/>
            <person name="Dyer P.S."/>
            <person name="Grigoriev I.V."/>
        </authorList>
    </citation>
    <scope>NUCLEOTIDE SEQUENCE [LARGE SCALE GENOMIC DNA]</scope>
    <source>
        <strain evidence="2">ITEM 5010</strain>
    </source>
</reference>
<proteinExistence type="predicted"/>
<name>A0A1R3RCB4_ASPC5</name>
<dbReference type="VEuPathDB" id="FungiDB:ASPCADRAFT_408714"/>